<accession>A0AAD6L6B1</accession>
<protein>
    <recommendedName>
        <fullName evidence="10">NB-ARC domain-containing protein</fullName>
    </recommendedName>
</protein>
<dbReference type="GO" id="GO:0005524">
    <property type="term" value="F:ATP binding"/>
    <property type="evidence" value="ECO:0007669"/>
    <property type="project" value="UniProtKB-KW"/>
</dbReference>
<dbReference type="Gene3D" id="1.10.8.430">
    <property type="entry name" value="Helical domain of apoptotic protease-activating factors"/>
    <property type="match status" value="1"/>
</dbReference>
<dbReference type="EMBL" id="JAQIZT010000019">
    <property type="protein sequence ID" value="KAJ6951134.1"/>
    <property type="molecule type" value="Genomic_DNA"/>
</dbReference>
<feature type="non-terminal residue" evidence="8">
    <location>
        <position position="658"/>
    </location>
</feature>
<dbReference type="Gene3D" id="1.10.10.10">
    <property type="entry name" value="Winged helix-like DNA-binding domain superfamily/Winged helix DNA-binding domain"/>
    <property type="match status" value="1"/>
</dbReference>
<sequence length="658" mass="75135">MVLPKGPFWEYVKETDKSRQCTFCGHPFSKQTPITRFKLHWSGVQRRGTTICDKVPEPVRDAAFTAVDGPPEKKLKTTATSSNDGAHNTISTSLLEQNSQVGNLVTDVETEPELYFPSPGEQEFMQTNMGNFQLDRVSSFPTDLIPGEQVEQECERNAQDNLPLFVEDYRIEGMIMELNQLVVRGGYPERLTVNEDEPRGDLSQPTDPLCFGLERHYDQPSSSSVNNDVMMIDVENMIREHLQPVVRDSSREGLQPIGDESGRYVFLTEELIGGEFENNKNAIWSWIMNDIEASSSIGIYGMGGVGKTTLLTHIYNQLLQERGTFPHVHWITVSQDFSVYKLQNLIAKDFHLDLSNEDNERKRAAKLSKALIEKQRWVLILDDLWNCFDFDKVGIPIQVKGCKLILTTRSFGVCKRMVCQKTIKVEPLSMEEAWALFIKILGRIPPEVEEIAKSVASECAGLPLGIKTLAGTMRGVDDICEWRNALEELKQSRVWQEDMDEQVFQILRFSYMHLKESALQQCFLHCALFPEDFQIPREDLIAYLIDEGVIKGLTRREAEFDKGHTMLNKLENVCLLESGKHLYRGDRYVKMHDLIRDMAIQILEDNCQGMVKAGAQLRELPSAEDWTENLTRVSLMHNQIEEIPSRYSPRPQSFNSIV</sequence>
<keyword evidence="5" id="KW-0067">ATP-binding</keyword>
<dbReference type="PRINTS" id="PR00364">
    <property type="entry name" value="DISEASERSIST"/>
</dbReference>
<reference evidence="8" key="1">
    <citation type="journal article" date="2023" name="Mol. Ecol. Resour.">
        <title>Chromosome-level genome assembly of a triploid poplar Populus alba 'Berolinensis'.</title>
        <authorList>
            <person name="Chen S."/>
            <person name="Yu Y."/>
            <person name="Wang X."/>
            <person name="Wang S."/>
            <person name="Zhang T."/>
            <person name="Zhou Y."/>
            <person name="He R."/>
            <person name="Meng N."/>
            <person name="Wang Y."/>
            <person name="Liu W."/>
            <person name="Liu Z."/>
            <person name="Liu J."/>
            <person name="Guo Q."/>
            <person name="Huang H."/>
            <person name="Sederoff R.R."/>
            <person name="Wang G."/>
            <person name="Qu G."/>
            <person name="Chen S."/>
        </authorList>
    </citation>
    <scope>NUCLEOTIDE SEQUENCE</scope>
    <source>
        <strain evidence="8">SC-2020</strain>
    </source>
</reference>
<proteinExistence type="predicted"/>
<dbReference type="FunFam" id="1.10.8.430:FF:000003">
    <property type="entry name" value="Probable disease resistance protein At5g66910"/>
    <property type="match status" value="1"/>
</dbReference>
<dbReference type="InterPro" id="IPR002182">
    <property type="entry name" value="NB-ARC"/>
</dbReference>
<dbReference type="InterPro" id="IPR050905">
    <property type="entry name" value="Plant_NBS-LRR"/>
</dbReference>
<evidence type="ECO:0000256" key="3">
    <source>
        <dbReference type="ARBA" id="ARBA00022741"/>
    </source>
</evidence>
<evidence type="ECO:0000313" key="8">
    <source>
        <dbReference type="EMBL" id="KAJ6951134.1"/>
    </source>
</evidence>
<dbReference type="InterPro" id="IPR027417">
    <property type="entry name" value="P-loop_NTPase"/>
</dbReference>
<dbReference type="InterPro" id="IPR058922">
    <property type="entry name" value="WHD_DRP"/>
</dbReference>
<dbReference type="SUPFAM" id="SSF52540">
    <property type="entry name" value="P-loop containing nucleoside triphosphate hydrolases"/>
    <property type="match status" value="1"/>
</dbReference>
<dbReference type="InterPro" id="IPR036388">
    <property type="entry name" value="WH-like_DNA-bd_sf"/>
</dbReference>
<dbReference type="PANTHER" id="PTHR33463:SF187">
    <property type="entry name" value="AND NB-ARC DOMAIN DISEASE RESISTANCE PROTEIN, PUTATIVE-RELATED"/>
    <property type="match status" value="1"/>
</dbReference>
<keyword evidence="4" id="KW-0611">Plant defense</keyword>
<dbReference type="AlphaFoldDB" id="A0AAD6L6B1"/>
<keyword evidence="1" id="KW-0433">Leucine-rich repeat</keyword>
<feature type="domain" description="NB-ARC" evidence="6">
    <location>
        <begin position="277"/>
        <end position="440"/>
    </location>
</feature>
<keyword evidence="9" id="KW-1185">Reference proteome</keyword>
<dbReference type="InterPro" id="IPR042197">
    <property type="entry name" value="Apaf_helical"/>
</dbReference>
<dbReference type="Proteomes" id="UP001164929">
    <property type="component" value="Chromosome 19"/>
</dbReference>
<dbReference type="Pfam" id="PF00931">
    <property type="entry name" value="NB-ARC"/>
    <property type="match status" value="1"/>
</dbReference>
<dbReference type="PANTHER" id="PTHR33463">
    <property type="entry name" value="NB-ARC DOMAIN-CONTAINING PROTEIN-RELATED"/>
    <property type="match status" value="1"/>
</dbReference>
<dbReference type="FunFam" id="3.40.50.300:FF:001091">
    <property type="entry name" value="Probable disease resistance protein At1g61300"/>
    <property type="match status" value="1"/>
</dbReference>
<evidence type="ECO:0000256" key="2">
    <source>
        <dbReference type="ARBA" id="ARBA00022737"/>
    </source>
</evidence>
<keyword evidence="2" id="KW-0677">Repeat</keyword>
<evidence type="ECO:0000256" key="5">
    <source>
        <dbReference type="ARBA" id="ARBA00022840"/>
    </source>
</evidence>
<evidence type="ECO:0000313" key="9">
    <source>
        <dbReference type="Proteomes" id="UP001164929"/>
    </source>
</evidence>
<organism evidence="8 9">
    <name type="scientific">Populus alba x Populus x berolinensis</name>
    <dbReference type="NCBI Taxonomy" id="444605"/>
    <lineage>
        <taxon>Eukaryota</taxon>
        <taxon>Viridiplantae</taxon>
        <taxon>Streptophyta</taxon>
        <taxon>Embryophyta</taxon>
        <taxon>Tracheophyta</taxon>
        <taxon>Spermatophyta</taxon>
        <taxon>Magnoliopsida</taxon>
        <taxon>eudicotyledons</taxon>
        <taxon>Gunneridae</taxon>
        <taxon>Pentapetalae</taxon>
        <taxon>rosids</taxon>
        <taxon>fabids</taxon>
        <taxon>Malpighiales</taxon>
        <taxon>Salicaceae</taxon>
        <taxon>Saliceae</taxon>
        <taxon>Populus</taxon>
    </lineage>
</organism>
<evidence type="ECO:0000256" key="1">
    <source>
        <dbReference type="ARBA" id="ARBA00022614"/>
    </source>
</evidence>
<dbReference type="GO" id="GO:0006952">
    <property type="term" value="P:defense response"/>
    <property type="evidence" value="ECO:0007669"/>
    <property type="project" value="UniProtKB-KW"/>
</dbReference>
<evidence type="ECO:0000256" key="4">
    <source>
        <dbReference type="ARBA" id="ARBA00022821"/>
    </source>
</evidence>
<name>A0AAD6L6B1_9ROSI</name>
<dbReference type="Pfam" id="PF23559">
    <property type="entry name" value="WHD_DRP"/>
    <property type="match status" value="1"/>
</dbReference>
<gene>
    <name evidence="8" type="ORF">NC653_040491</name>
</gene>
<evidence type="ECO:0008006" key="10">
    <source>
        <dbReference type="Google" id="ProtNLM"/>
    </source>
</evidence>
<comment type="caution">
    <text evidence="8">The sequence shown here is derived from an EMBL/GenBank/DDBJ whole genome shotgun (WGS) entry which is preliminary data.</text>
</comment>
<dbReference type="Gene3D" id="3.40.50.300">
    <property type="entry name" value="P-loop containing nucleotide triphosphate hydrolases"/>
    <property type="match status" value="1"/>
</dbReference>
<evidence type="ECO:0000259" key="6">
    <source>
        <dbReference type="Pfam" id="PF00931"/>
    </source>
</evidence>
<evidence type="ECO:0000259" key="7">
    <source>
        <dbReference type="Pfam" id="PF23559"/>
    </source>
</evidence>
<dbReference type="FunFam" id="1.10.10.10:FF:000322">
    <property type="entry name" value="Probable disease resistance protein At1g63360"/>
    <property type="match status" value="1"/>
</dbReference>
<keyword evidence="3" id="KW-0547">Nucleotide-binding</keyword>
<dbReference type="GO" id="GO:0043531">
    <property type="term" value="F:ADP binding"/>
    <property type="evidence" value="ECO:0007669"/>
    <property type="project" value="InterPro"/>
</dbReference>
<feature type="domain" description="Disease resistance protein winged helix" evidence="7">
    <location>
        <begin position="528"/>
        <end position="599"/>
    </location>
</feature>